<dbReference type="InterPro" id="IPR019012">
    <property type="entry name" value="RNA_cap_Gua-N2-MeTrfase"/>
</dbReference>
<evidence type="ECO:0000313" key="1">
    <source>
        <dbReference type="EMBL" id="MFC7337886.1"/>
    </source>
</evidence>
<proteinExistence type="predicted"/>
<reference evidence="2" key="1">
    <citation type="journal article" date="2019" name="Int. J. Syst. Evol. Microbiol.">
        <title>The Global Catalogue of Microorganisms (GCM) 10K type strain sequencing project: providing services to taxonomists for standard genome sequencing and annotation.</title>
        <authorList>
            <consortium name="The Broad Institute Genomics Platform"/>
            <consortium name="The Broad Institute Genome Sequencing Center for Infectious Disease"/>
            <person name="Wu L."/>
            <person name="Ma J."/>
        </authorList>
    </citation>
    <scope>NUCLEOTIDE SEQUENCE [LARGE SCALE GENOMIC DNA]</scope>
    <source>
        <strain evidence="2">CGMCC 4.1467</strain>
    </source>
</reference>
<dbReference type="GO" id="GO:0032259">
    <property type="term" value="P:methylation"/>
    <property type="evidence" value="ECO:0007669"/>
    <property type="project" value="UniProtKB-KW"/>
</dbReference>
<dbReference type="SUPFAM" id="SSF53335">
    <property type="entry name" value="S-adenosyl-L-methionine-dependent methyltransferases"/>
    <property type="match status" value="1"/>
</dbReference>
<organism evidence="1 2">
    <name type="scientific">Haloferula chungangensis</name>
    <dbReference type="NCBI Taxonomy" id="1048331"/>
    <lineage>
        <taxon>Bacteria</taxon>
        <taxon>Pseudomonadati</taxon>
        <taxon>Verrucomicrobiota</taxon>
        <taxon>Verrucomicrobiia</taxon>
        <taxon>Verrucomicrobiales</taxon>
        <taxon>Verrucomicrobiaceae</taxon>
        <taxon>Haloferula</taxon>
    </lineage>
</organism>
<dbReference type="EMBL" id="JBHTBS010000005">
    <property type="protein sequence ID" value="MFC7337886.1"/>
    <property type="molecule type" value="Genomic_DNA"/>
</dbReference>
<gene>
    <name evidence="1" type="ORF">ACFQY0_11910</name>
</gene>
<protein>
    <submittedName>
        <fullName evidence="1">Methyltransferase domain-containing protein</fullName>
    </submittedName>
</protein>
<comment type="caution">
    <text evidence="1">The sequence shown here is derived from an EMBL/GenBank/DDBJ whole genome shotgun (WGS) entry which is preliminary data.</text>
</comment>
<keyword evidence="1" id="KW-0808">Transferase</keyword>
<dbReference type="GO" id="GO:0008168">
    <property type="term" value="F:methyltransferase activity"/>
    <property type="evidence" value="ECO:0007669"/>
    <property type="project" value="UniProtKB-KW"/>
</dbReference>
<keyword evidence="1" id="KW-0489">Methyltransferase</keyword>
<dbReference type="PANTHER" id="PTHR14741:SF32">
    <property type="entry name" value="TRIMETHYLGUANOSINE SYNTHASE"/>
    <property type="match status" value="1"/>
</dbReference>
<sequence length="277" mass="30186">MGRPIDVCVGAMPAWLDWRRLLGPGSWHVVESDDGMLEAHSSLDRKAAADLSARLRGVGIGGTMLSLSVRPPLQRKELRKALAEEARRYRKGSKGFTQAATRVDAEGRYSLTPEALAYEMGKRAQGRRVIDACAGVGGNAIGFARAGCEVTAIEIDSGRLAMARHNAKVYGVADRIRFHCGDACEVVSDLEADLLFVDPPWGEKYDKQRVTLDALPPCEQILSSAHHIQEHWIKVPPSFDPSSLPGCRPEAVFGRASGDERRVKFLLLRKSGDSSPA</sequence>
<dbReference type="PANTHER" id="PTHR14741">
    <property type="entry name" value="S-ADENOSYLMETHIONINE-DEPENDENT METHYLTRANSFERASE RELATED"/>
    <property type="match status" value="1"/>
</dbReference>
<dbReference type="Pfam" id="PF09445">
    <property type="entry name" value="Methyltransf_15"/>
    <property type="match status" value="1"/>
</dbReference>
<dbReference type="PROSITE" id="PS00092">
    <property type="entry name" value="N6_MTASE"/>
    <property type="match status" value="1"/>
</dbReference>
<dbReference type="CDD" id="cd02440">
    <property type="entry name" value="AdoMet_MTases"/>
    <property type="match status" value="1"/>
</dbReference>
<dbReference type="InterPro" id="IPR002052">
    <property type="entry name" value="DNA_methylase_N6_adenine_CS"/>
</dbReference>
<name>A0ABW2L8T1_9BACT</name>
<dbReference type="Gene3D" id="3.40.50.150">
    <property type="entry name" value="Vaccinia Virus protein VP39"/>
    <property type="match status" value="1"/>
</dbReference>
<evidence type="ECO:0000313" key="2">
    <source>
        <dbReference type="Proteomes" id="UP001596472"/>
    </source>
</evidence>
<accession>A0ABW2L8T1</accession>
<keyword evidence="2" id="KW-1185">Reference proteome</keyword>
<dbReference type="RefSeq" id="WP_379712611.1">
    <property type="nucleotide sequence ID" value="NZ_JBHTBS010000005.1"/>
</dbReference>
<dbReference type="InterPro" id="IPR029063">
    <property type="entry name" value="SAM-dependent_MTases_sf"/>
</dbReference>
<dbReference type="Proteomes" id="UP001596472">
    <property type="component" value="Unassembled WGS sequence"/>
</dbReference>